<dbReference type="Proteomes" id="UP001295684">
    <property type="component" value="Unassembled WGS sequence"/>
</dbReference>
<dbReference type="EMBL" id="CAMPGE010019745">
    <property type="protein sequence ID" value="CAI2378056.1"/>
    <property type="molecule type" value="Genomic_DNA"/>
</dbReference>
<dbReference type="AlphaFoldDB" id="A0AAD1XRV2"/>
<gene>
    <name evidence="1" type="ORF">ECRASSUSDP1_LOCUS19448</name>
</gene>
<sequence>MEKLPMSSKQKELELHEEELKISQVAKELDDTIKPYRYDLRGCKRKSNLRRLHNEVYRRFIEVLPSRRNKGLFFILGATERVDGKKCLVVSVSNFDRYHLPSRTFGQILTRVSPIPTYAFELTCFKLPQKLLLRLLGSLSHT</sequence>
<reference evidence="1" key="1">
    <citation type="submission" date="2023-07" db="EMBL/GenBank/DDBJ databases">
        <authorList>
            <consortium name="AG Swart"/>
            <person name="Singh M."/>
            <person name="Singh A."/>
            <person name="Seah K."/>
            <person name="Emmerich C."/>
        </authorList>
    </citation>
    <scope>NUCLEOTIDE SEQUENCE</scope>
    <source>
        <strain evidence="1">DP1</strain>
    </source>
</reference>
<proteinExistence type="predicted"/>
<evidence type="ECO:0000313" key="2">
    <source>
        <dbReference type="Proteomes" id="UP001295684"/>
    </source>
</evidence>
<accession>A0AAD1XRV2</accession>
<name>A0AAD1XRV2_EUPCR</name>
<keyword evidence="2" id="KW-1185">Reference proteome</keyword>
<comment type="caution">
    <text evidence="1">The sequence shown here is derived from an EMBL/GenBank/DDBJ whole genome shotgun (WGS) entry which is preliminary data.</text>
</comment>
<evidence type="ECO:0000313" key="1">
    <source>
        <dbReference type="EMBL" id="CAI2378056.1"/>
    </source>
</evidence>
<protein>
    <submittedName>
        <fullName evidence="1">Uncharacterized protein</fullName>
    </submittedName>
</protein>
<organism evidence="1 2">
    <name type="scientific">Euplotes crassus</name>
    <dbReference type="NCBI Taxonomy" id="5936"/>
    <lineage>
        <taxon>Eukaryota</taxon>
        <taxon>Sar</taxon>
        <taxon>Alveolata</taxon>
        <taxon>Ciliophora</taxon>
        <taxon>Intramacronucleata</taxon>
        <taxon>Spirotrichea</taxon>
        <taxon>Hypotrichia</taxon>
        <taxon>Euplotida</taxon>
        <taxon>Euplotidae</taxon>
        <taxon>Moneuplotes</taxon>
    </lineage>
</organism>